<keyword evidence="6" id="KW-0460">Magnesium</keyword>
<evidence type="ECO:0000256" key="7">
    <source>
        <dbReference type="ARBA" id="ARBA00023211"/>
    </source>
</evidence>
<evidence type="ECO:0000256" key="2">
    <source>
        <dbReference type="ARBA" id="ARBA00001946"/>
    </source>
</evidence>
<dbReference type="SUPFAM" id="SSF55811">
    <property type="entry name" value="Nudix"/>
    <property type="match status" value="1"/>
</dbReference>
<organism evidence="9 10">
    <name type="scientific">Sandarakinorhabdus fusca</name>
    <dbReference type="NCBI Taxonomy" id="1439888"/>
    <lineage>
        <taxon>Bacteria</taxon>
        <taxon>Pseudomonadati</taxon>
        <taxon>Pseudomonadota</taxon>
        <taxon>Alphaproteobacteria</taxon>
        <taxon>Sphingomonadales</taxon>
        <taxon>Sphingosinicellaceae</taxon>
        <taxon>Sandarakinorhabdus</taxon>
    </lineage>
</organism>
<dbReference type="PANTHER" id="PTHR12992">
    <property type="entry name" value="NUDIX HYDROLASE"/>
    <property type="match status" value="1"/>
</dbReference>
<keyword evidence="4" id="KW-0479">Metal-binding</keyword>
<keyword evidence="5" id="KW-0378">Hydrolase</keyword>
<proteinExistence type="inferred from homology"/>
<dbReference type="Proteomes" id="UP000481327">
    <property type="component" value="Unassembled WGS sequence"/>
</dbReference>
<dbReference type="InterPro" id="IPR000059">
    <property type="entry name" value="NUDIX_hydrolase_NudL_CS"/>
</dbReference>
<accession>A0A7C9KYT0</accession>
<dbReference type="CDD" id="cd03426">
    <property type="entry name" value="NUDIX_CoAse_Nudt7"/>
    <property type="match status" value="1"/>
</dbReference>
<evidence type="ECO:0000256" key="5">
    <source>
        <dbReference type="ARBA" id="ARBA00022801"/>
    </source>
</evidence>
<dbReference type="PROSITE" id="PS51462">
    <property type="entry name" value="NUDIX"/>
    <property type="match status" value="1"/>
</dbReference>
<keyword evidence="10" id="KW-1185">Reference proteome</keyword>
<dbReference type="EMBL" id="WIOL01000009">
    <property type="protein sequence ID" value="MQT18662.1"/>
    <property type="molecule type" value="Genomic_DNA"/>
</dbReference>
<gene>
    <name evidence="9" type="ORF">F3168_15530</name>
</gene>
<evidence type="ECO:0000259" key="8">
    <source>
        <dbReference type="PROSITE" id="PS51462"/>
    </source>
</evidence>
<dbReference type="PROSITE" id="PS01293">
    <property type="entry name" value="NUDIX_COA"/>
    <property type="match status" value="1"/>
</dbReference>
<sequence length="195" mass="21252">MAIDRLRTALARRVDGALIGDWDLAPDPDRARPALTPAAVLIAVTREAEPQLLLTRRSTALRRHPGQIAFPGGRVDPGDTDAVAAALREAEEEVALDRRAVELLGTLDRYETGTGYAITPVVGLVPPGLVFTPQVSEVDAVFHVPFAFVIDPANHEVRTGEWQGRERRFYVIHSGDHEIWGATAGILVNLSRRLA</sequence>
<dbReference type="GO" id="GO:0000287">
    <property type="term" value="F:magnesium ion binding"/>
    <property type="evidence" value="ECO:0007669"/>
    <property type="project" value="InterPro"/>
</dbReference>
<evidence type="ECO:0000256" key="6">
    <source>
        <dbReference type="ARBA" id="ARBA00022842"/>
    </source>
</evidence>
<evidence type="ECO:0000256" key="4">
    <source>
        <dbReference type="ARBA" id="ARBA00022723"/>
    </source>
</evidence>
<keyword evidence="7" id="KW-0464">Manganese</keyword>
<comment type="caution">
    <text evidence="9">The sequence shown here is derived from an EMBL/GenBank/DDBJ whole genome shotgun (WGS) entry which is preliminary data.</text>
</comment>
<protein>
    <submittedName>
        <fullName evidence="9">CoA pyrophosphatase</fullName>
    </submittedName>
</protein>
<comment type="cofactor">
    <cofactor evidence="2">
        <name>Mg(2+)</name>
        <dbReference type="ChEBI" id="CHEBI:18420"/>
    </cofactor>
</comment>
<dbReference type="InterPro" id="IPR045121">
    <property type="entry name" value="CoAse"/>
</dbReference>
<dbReference type="Gene3D" id="3.90.79.10">
    <property type="entry name" value="Nucleoside Triphosphate Pyrophosphohydrolase"/>
    <property type="match status" value="1"/>
</dbReference>
<dbReference type="AlphaFoldDB" id="A0A7C9KYT0"/>
<evidence type="ECO:0000313" key="10">
    <source>
        <dbReference type="Proteomes" id="UP000481327"/>
    </source>
</evidence>
<evidence type="ECO:0000256" key="3">
    <source>
        <dbReference type="ARBA" id="ARBA00006506"/>
    </source>
</evidence>
<dbReference type="OrthoDB" id="9802805at2"/>
<evidence type="ECO:0000256" key="1">
    <source>
        <dbReference type="ARBA" id="ARBA00001936"/>
    </source>
</evidence>
<feature type="domain" description="Nudix hydrolase" evidence="8">
    <location>
        <begin position="35"/>
        <end position="165"/>
    </location>
</feature>
<dbReference type="InterPro" id="IPR015797">
    <property type="entry name" value="NUDIX_hydrolase-like_dom_sf"/>
</dbReference>
<dbReference type="GO" id="GO:0010945">
    <property type="term" value="F:coenzyme A diphosphatase activity"/>
    <property type="evidence" value="ECO:0007669"/>
    <property type="project" value="InterPro"/>
</dbReference>
<dbReference type="GO" id="GO:0030145">
    <property type="term" value="F:manganese ion binding"/>
    <property type="evidence" value="ECO:0007669"/>
    <property type="project" value="InterPro"/>
</dbReference>
<dbReference type="RefSeq" id="WP_152579136.1">
    <property type="nucleotide sequence ID" value="NZ_JAATJI010000001.1"/>
</dbReference>
<evidence type="ECO:0000313" key="9">
    <source>
        <dbReference type="EMBL" id="MQT18662.1"/>
    </source>
</evidence>
<name>A0A7C9KYT0_9SPHN</name>
<dbReference type="GO" id="GO:0009132">
    <property type="term" value="P:nucleoside diphosphate metabolic process"/>
    <property type="evidence" value="ECO:0007669"/>
    <property type="project" value="InterPro"/>
</dbReference>
<reference evidence="9 10" key="1">
    <citation type="submission" date="2019-09" db="EMBL/GenBank/DDBJ databases">
        <title>Polymorphobacter sp. isolated from a lake in China.</title>
        <authorList>
            <person name="Liu Z."/>
        </authorList>
    </citation>
    <scope>NUCLEOTIDE SEQUENCE [LARGE SCALE GENOMIC DNA]</scope>
    <source>
        <strain evidence="9 10">D40P</strain>
    </source>
</reference>
<dbReference type="PANTHER" id="PTHR12992:SF11">
    <property type="entry name" value="MITOCHONDRIAL COENZYME A DIPHOSPHATASE NUDT8"/>
    <property type="match status" value="1"/>
</dbReference>
<dbReference type="NCBIfam" id="NF007980">
    <property type="entry name" value="PRK10707.1"/>
    <property type="match status" value="1"/>
</dbReference>
<comment type="cofactor">
    <cofactor evidence="1">
        <name>Mn(2+)</name>
        <dbReference type="ChEBI" id="CHEBI:29035"/>
    </cofactor>
</comment>
<dbReference type="InterPro" id="IPR000086">
    <property type="entry name" value="NUDIX_hydrolase_dom"/>
</dbReference>
<comment type="similarity">
    <text evidence="3">Belongs to the Nudix hydrolase family. PCD1 subfamily.</text>
</comment>
<dbReference type="Pfam" id="PF00293">
    <property type="entry name" value="NUDIX"/>
    <property type="match status" value="1"/>
</dbReference>